<name>A0ABS9DRM4_9PROT</name>
<sequence>MLKTQQRSRRLPGGVTRTFGFAAALMVSTMFLAPAASAQSLESALQQTTFSGMVGALNFDYLNHGHSSKDNHAFAVGGHLVAHTGSFEGFSVGLGGYTAQSLGIYNNLRGSTELTGNYHSIQSFRQAYLQYQNDTVEIRFGRQLINTPWANPDYYTFNPRAFMGVAGKVDVIGGKSGGVDAGPLQLSGSDAKFSIFAARMFNYDSRYSSSFISGNRYTSAPTNGFITLGALFQDDFQGNHITVQGWYYDFYHFAQLFYGEADVTHPISPNTSVLGAVQIVSEGNSSGDGVFQFTDGNANSVDAHIYGGKLGMSFGNDTVALVGDYSPVNYNSYRHGGLVHPYNDLTGTDFTDTMQAGLEDLGPGYAYGITSKFGFLNNKLGLSANYIRYVARYGFGGSTYSYNGPYGFPVGTPISNQKLWALQVGASYDLSSILKGLYVEDDTDIEVAENRGDIGPYHNPYFSNRFYFKYRF</sequence>
<proteinExistence type="predicted"/>
<dbReference type="Gene3D" id="2.40.160.10">
    <property type="entry name" value="Porin"/>
    <property type="match status" value="1"/>
</dbReference>
<evidence type="ECO:0008006" key="4">
    <source>
        <dbReference type="Google" id="ProtNLM"/>
    </source>
</evidence>
<accession>A0ABS9DRM4</accession>
<reference evidence="2 3" key="1">
    <citation type="submission" date="2022-01" db="EMBL/GenBank/DDBJ databases">
        <authorList>
            <person name="Won M."/>
            <person name="Kim S.-J."/>
            <person name="Kwon S.-W."/>
        </authorList>
    </citation>
    <scope>NUCLEOTIDE SEQUENCE [LARGE SCALE GENOMIC DNA]</scope>
    <source>
        <strain evidence="2 3">KCTC 23505</strain>
    </source>
</reference>
<dbReference type="Proteomes" id="UP001521209">
    <property type="component" value="Unassembled WGS sequence"/>
</dbReference>
<dbReference type="RefSeq" id="WP_235702634.1">
    <property type="nucleotide sequence ID" value="NZ_JAKGBZ010000002.1"/>
</dbReference>
<protein>
    <recommendedName>
        <fullName evidence="4">Outer membrane porin, OprD family</fullName>
    </recommendedName>
</protein>
<keyword evidence="3" id="KW-1185">Reference proteome</keyword>
<organism evidence="2 3">
    <name type="scientific">Acidiphilium iwatense</name>
    <dbReference type="NCBI Taxonomy" id="768198"/>
    <lineage>
        <taxon>Bacteria</taxon>
        <taxon>Pseudomonadati</taxon>
        <taxon>Pseudomonadota</taxon>
        <taxon>Alphaproteobacteria</taxon>
        <taxon>Acetobacterales</taxon>
        <taxon>Acidocellaceae</taxon>
        <taxon>Acidiphilium</taxon>
    </lineage>
</organism>
<dbReference type="EMBL" id="JAKGBZ010000002">
    <property type="protein sequence ID" value="MCF3945394.1"/>
    <property type="molecule type" value="Genomic_DNA"/>
</dbReference>
<comment type="caution">
    <text evidence="2">The sequence shown here is derived from an EMBL/GenBank/DDBJ whole genome shotgun (WGS) entry which is preliminary data.</text>
</comment>
<dbReference type="InterPro" id="IPR023614">
    <property type="entry name" value="Porin_dom_sf"/>
</dbReference>
<gene>
    <name evidence="2" type="ORF">L2A60_01680</name>
</gene>
<evidence type="ECO:0000256" key="1">
    <source>
        <dbReference type="SAM" id="SignalP"/>
    </source>
</evidence>
<evidence type="ECO:0000313" key="2">
    <source>
        <dbReference type="EMBL" id="MCF3945394.1"/>
    </source>
</evidence>
<feature type="chain" id="PRO_5045719542" description="Outer membrane porin, OprD family" evidence="1">
    <location>
        <begin position="39"/>
        <end position="472"/>
    </location>
</feature>
<evidence type="ECO:0000313" key="3">
    <source>
        <dbReference type="Proteomes" id="UP001521209"/>
    </source>
</evidence>
<keyword evidence="1" id="KW-0732">Signal</keyword>
<feature type="signal peptide" evidence="1">
    <location>
        <begin position="1"/>
        <end position="38"/>
    </location>
</feature>